<evidence type="ECO:0000313" key="8">
    <source>
        <dbReference type="Proteomes" id="UP001417504"/>
    </source>
</evidence>
<dbReference type="InterPro" id="IPR036259">
    <property type="entry name" value="MFS_trans_sf"/>
</dbReference>
<dbReference type="Proteomes" id="UP001417504">
    <property type="component" value="Unassembled WGS sequence"/>
</dbReference>
<feature type="transmembrane region" description="Helical" evidence="6">
    <location>
        <begin position="484"/>
        <end position="508"/>
    </location>
</feature>
<gene>
    <name evidence="7" type="ORF">Sjap_007809</name>
</gene>
<feature type="transmembrane region" description="Helical" evidence="6">
    <location>
        <begin position="62"/>
        <end position="82"/>
    </location>
</feature>
<protein>
    <recommendedName>
        <fullName evidence="9">Protein NRT1/ PTR FAMILY 1.2-like</fullName>
    </recommendedName>
</protein>
<comment type="similarity">
    <text evidence="2">Belongs to the major facilitator superfamily. Proton-dependent oligopeptide transporter (POT/PTR) (TC 2.A.17) family.</text>
</comment>
<keyword evidence="3 6" id="KW-0812">Transmembrane</keyword>
<keyword evidence="4 6" id="KW-1133">Transmembrane helix</keyword>
<name>A0AAP0PE11_9MAGN</name>
<dbReference type="EMBL" id="JBBNAE010000003">
    <property type="protein sequence ID" value="KAK9137215.1"/>
    <property type="molecule type" value="Genomic_DNA"/>
</dbReference>
<evidence type="ECO:0000256" key="6">
    <source>
        <dbReference type="SAM" id="Phobius"/>
    </source>
</evidence>
<evidence type="ECO:0000256" key="1">
    <source>
        <dbReference type="ARBA" id="ARBA00004141"/>
    </source>
</evidence>
<evidence type="ECO:0000256" key="2">
    <source>
        <dbReference type="ARBA" id="ARBA00005982"/>
    </source>
</evidence>
<feature type="transmembrane region" description="Helical" evidence="6">
    <location>
        <begin position="529"/>
        <end position="554"/>
    </location>
</feature>
<feature type="transmembrane region" description="Helical" evidence="6">
    <location>
        <begin position="366"/>
        <end position="386"/>
    </location>
</feature>
<evidence type="ECO:0000256" key="5">
    <source>
        <dbReference type="ARBA" id="ARBA00023136"/>
    </source>
</evidence>
<feature type="transmembrane region" description="Helical" evidence="6">
    <location>
        <begin position="447"/>
        <end position="464"/>
    </location>
</feature>
<dbReference type="PANTHER" id="PTHR11654">
    <property type="entry name" value="OLIGOPEPTIDE TRANSPORTER-RELATED"/>
    <property type="match status" value="1"/>
</dbReference>
<evidence type="ECO:0000313" key="7">
    <source>
        <dbReference type="EMBL" id="KAK9137215.1"/>
    </source>
</evidence>
<organism evidence="7 8">
    <name type="scientific">Stephania japonica</name>
    <dbReference type="NCBI Taxonomy" id="461633"/>
    <lineage>
        <taxon>Eukaryota</taxon>
        <taxon>Viridiplantae</taxon>
        <taxon>Streptophyta</taxon>
        <taxon>Embryophyta</taxon>
        <taxon>Tracheophyta</taxon>
        <taxon>Spermatophyta</taxon>
        <taxon>Magnoliopsida</taxon>
        <taxon>Ranunculales</taxon>
        <taxon>Menispermaceae</taxon>
        <taxon>Menispermoideae</taxon>
        <taxon>Cissampelideae</taxon>
        <taxon>Stephania</taxon>
    </lineage>
</organism>
<comment type="caution">
    <text evidence="7">The sequence shown here is derived from an EMBL/GenBank/DDBJ whole genome shotgun (WGS) entry which is preliminary data.</text>
</comment>
<evidence type="ECO:0008006" key="9">
    <source>
        <dbReference type="Google" id="ProtNLM"/>
    </source>
</evidence>
<reference evidence="7 8" key="1">
    <citation type="submission" date="2024-01" db="EMBL/GenBank/DDBJ databases">
        <title>Genome assemblies of Stephania.</title>
        <authorList>
            <person name="Yang L."/>
        </authorList>
    </citation>
    <scope>NUCLEOTIDE SEQUENCE [LARGE SCALE GENOMIC DNA]</scope>
    <source>
        <strain evidence="7">QJT</strain>
        <tissue evidence="7">Leaf</tissue>
    </source>
</reference>
<sequence>MEGFQEQDRLIEEASDQKGGLRTLPFILVVDCFEELASAGLLLNMILYLVNDYHMEVAAATSLLYLWSALSSFLPIFGAYAADAHFGRFRVLVCGSICSFLGLVVLWLTSAVPLARPAPCDQVSNNCKPPTQVQLAVLVSSFVLISLGAGCNRSNTTAFGADQLAGGENPSEDEGFLQSFFNWYYAASGILSFLSVTTIVYIQDHFGWTVAFAVSSILMFLAAVVFLVGSPLFVKVKANSSAITGLAQALVAAFKARHLKLPHNSTEEACYHHDKDSKITKPSNKLRCLNKACLIKDPEDDINSNGLALKPWELCKVEQVEALKSVIEVGPVWISGTILFLNLNQIAIVVLQAETMDRHITSSIEIPPAFFSMFTIVSLALFIMLYEQIISPFFDNHSKIGRLSLVTRMIIGLVLTCLAMAAAALVENARRKTTVEGGARRTVHTMSAMWLLPQLVLCGAAEGISTGAQLEYYYFHFPKGMSSIAMALFTLENAFGGLLGSLVVHVVNSVTSYGGRVSWLASDINEGHYDYYCALHGGLGLLNLLFLVCCLILGRSKEEMTEELKENLL</sequence>
<accession>A0AAP0PE11</accession>
<comment type="subcellular location">
    <subcellularLocation>
        <location evidence="1">Membrane</location>
        <topology evidence="1">Multi-pass membrane protein</topology>
    </subcellularLocation>
</comment>
<dbReference type="SUPFAM" id="SSF103473">
    <property type="entry name" value="MFS general substrate transporter"/>
    <property type="match status" value="1"/>
</dbReference>
<feature type="transmembrane region" description="Helical" evidence="6">
    <location>
        <begin position="132"/>
        <end position="151"/>
    </location>
</feature>
<evidence type="ECO:0000256" key="3">
    <source>
        <dbReference type="ARBA" id="ARBA00022692"/>
    </source>
</evidence>
<dbReference type="Gene3D" id="1.20.1250.20">
    <property type="entry name" value="MFS general substrate transporter like domains"/>
    <property type="match status" value="1"/>
</dbReference>
<dbReference type="Pfam" id="PF00854">
    <property type="entry name" value="PTR2"/>
    <property type="match status" value="1"/>
</dbReference>
<proteinExistence type="inferred from homology"/>
<keyword evidence="5 6" id="KW-0472">Membrane</keyword>
<dbReference type="GO" id="GO:0016020">
    <property type="term" value="C:membrane"/>
    <property type="evidence" value="ECO:0007669"/>
    <property type="project" value="UniProtKB-SubCell"/>
</dbReference>
<feature type="transmembrane region" description="Helical" evidence="6">
    <location>
        <begin position="89"/>
        <end position="112"/>
    </location>
</feature>
<dbReference type="AlphaFoldDB" id="A0AAP0PE11"/>
<feature type="transmembrane region" description="Helical" evidence="6">
    <location>
        <begin position="208"/>
        <end position="234"/>
    </location>
</feature>
<feature type="transmembrane region" description="Helical" evidence="6">
    <location>
        <begin position="406"/>
        <end position="426"/>
    </location>
</feature>
<feature type="transmembrane region" description="Helical" evidence="6">
    <location>
        <begin position="183"/>
        <end position="202"/>
    </location>
</feature>
<evidence type="ECO:0000256" key="4">
    <source>
        <dbReference type="ARBA" id="ARBA00022989"/>
    </source>
</evidence>
<keyword evidence="8" id="KW-1185">Reference proteome</keyword>
<feature type="transmembrane region" description="Helical" evidence="6">
    <location>
        <begin position="26"/>
        <end position="50"/>
    </location>
</feature>
<dbReference type="GO" id="GO:0022857">
    <property type="term" value="F:transmembrane transporter activity"/>
    <property type="evidence" value="ECO:0007669"/>
    <property type="project" value="InterPro"/>
</dbReference>
<dbReference type="InterPro" id="IPR000109">
    <property type="entry name" value="POT_fam"/>
</dbReference>